<dbReference type="Gene3D" id="1.20.58.760">
    <property type="entry name" value="Peptidase M41"/>
    <property type="match status" value="1"/>
</dbReference>
<accession>A0A7S0NXT6</accession>
<evidence type="ECO:0008006" key="3">
    <source>
        <dbReference type="Google" id="ProtNLM"/>
    </source>
</evidence>
<evidence type="ECO:0000256" key="1">
    <source>
        <dbReference type="SAM" id="SignalP"/>
    </source>
</evidence>
<dbReference type="GO" id="GO:0004176">
    <property type="term" value="F:ATP-dependent peptidase activity"/>
    <property type="evidence" value="ECO:0007669"/>
    <property type="project" value="InterPro"/>
</dbReference>
<feature type="signal peptide" evidence="1">
    <location>
        <begin position="1"/>
        <end position="15"/>
    </location>
</feature>
<dbReference type="GO" id="GO:0006508">
    <property type="term" value="P:proteolysis"/>
    <property type="evidence" value="ECO:0007669"/>
    <property type="project" value="InterPro"/>
</dbReference>
<dbReference type="GO" id="GO:0005524">
    <property type="term" value="F:ATP binding"/>
    <property type="evidence" value="ECO:0007669"/>
    <property type="project" value="InterPro"/>
</dbReference>
<dbReference type="AlphaFoldDB" id="A0A7S0NXT6"/>
<reference evidence="2" key="1">
    <citation type="submission" date="2021-01" db="EMBL/GenBank/DDBJ databases">
        <authorList>
            <person name="Corre E."/>
            <person name="Pelletier E."/>
            <person name="Niang G."/>
            <person name="Scheremetjew M."/>
            <person name="Finn R."/>
            <person name="Kale V."/>
            <person name="Holt S."/>
            <person name="Cochrane G."/>
            <person name="Meng A."/>
            <person name="Brown T."/>
            <person name="Cohen L."/>
        </authorList>
    </citation>
    <scope>NUCLEOTIDE SEQUENCE</scope>
    <source>
        <strain evidence="2">RCC1130</strain>
    </source>
</reference>
<dbReference type="SUPFAM" id="SSF140990">
    <property type="entry name" value="FtsH protease domain-like"/>
    <property type="match status" value="1"/>
</dbReference>
<dbReference type="PANTHER" id="PTHR33471">
    <property type="entry name" value="ATP-DEPENDENT ZINC METALLOPROTEASE-RELATED"/>
    <property type="match status" value="1"/>
</dbReference>
<dbReference type="InterPro" id="IPR037219">
    <property type="entry name" value="Peptidase_M41-like"/>
</dbReference>
<dbReference type="PANTHER" id="PTHR33471:SF1">
    <property type="entry name" value="OS01G0382700 PROTEIN"/>
    <property type="match status" value="1"/>
</dbReference>
<keyword evidence="1" id="KW-0732">Signal</keyword>
<organism evidence="2">
    <name type="scientific">Calcidiscus leptoporus</name>
    <dbReference type="NCBI Taxonomy" id="127549"/>
    <lineage>
        <taxon>Eukaryota</taxon>
        <taxon>Haptista</taxon>
        <taxon>Haptophyta</taxon>
        <taxon>Prymnesiophyceae</taxon>
        <taxon>Coccolithales</taxon>
        <taxon>Calcidiscaceae</taxon>
        <taxon>Calcidiscus</taxon>
    </lineage>
</organism>
<gene>
    <name evidence="2" type="ORF">CLEP1334_LOCUS14829</name>
</gene>
<dbReference type="EMBL" id="HBER01029531">
    <property type="protein sequence ID" value="CAD8539546.1"/>
    <property type="molecule type" value="Transcribed_RNA"/>
</dbReference>
<dbReference type="GO" id="GO:0004222">
    <property type="term" value="F:metalloendopeptidase activity"/>
    <property type="evidence" value="ECO:0007669"/>
    <property type="project" value="InterPro"/>
</dbReference>
<protein>
    <recommendedName>
        <fullName evidence="3">Peptidase M41 domain-containing protein</fullName>
    </recommendedName>
</protein>
<feature type="chain" id="PRO_5030873351" description="Peptidase M41 domain-containing protein" evidence="1">
    <location>
        <begin position="16"/>
        <end position="293"/>
    </location>
</feature>
<evidence type="ECO:0000313" key="2">
    <source>
        <dbReference type="EMBL" id="CAD8539546.1"/>
    </source>
</evidence>
<name>A0A7S0NXT6_9EUKA</name>
<sequence>MCVAAILAVACGASAMLTPVTLDAAKAAGELRLWRSARLQSRPVELWELRLFFKRSDRDLQAQLGLVQTKSRDATVRALAVSVALSFVGSAAVSNADFISSDARTTLALGVGLLPYAVLSAGLAIPATLRAGLNSVLRVYPPTRRRQAYHEAGHFLVGYMAGLPIEGYSVSAAETAVRFGELDGDADLIDSVSCISMAGIAAEVISFGNAAGGLDDLAQLRVLLARAAVTKRSVQDARIRWATLMALTLLQREEGALHALFRAFERGDDLPECVLAIENAARASNNGAPSQNA</sequence>
<proteinExistence type="predicted"/>